<dbReference type="Pfam" id="PF02650">
    <property type="entry name" value="HTH_WhiA"/>
    <property type="match status" value="1"/>
</dbReference>
<organism evidence="9 10">
    <name type="scientific">Mycobacteroides abscessus</name>
    <dbReference type="NCBI Taxonomy" id="36809"/>
    <lineage>
        <taxon>Bacteria</taxon>
        <taxon>Bacillati</taxon>
        <taxon>Actinomycetota</taxon>
        <taxon>Actinomycetes</taxon>
        <taxon>Mycobacteriales</taxon>
        <taxon>Mycobacteriaceae</taxon>
        <taxon>Mycobacteroides</taxon>
    </lineage>
</organism>
<evidence type="ECO:0000259" key="6">
    <source>
        <dbReference type="Pfam" id="PF02650"/>
    </source>
</evidence>
<evidence type="ECO:0000259" key="8">
    <source>
        <dbReference type="Pfam" id="PF14527"/>
    </source>
</evidence>
<evidence type="ECO:0000256" key="1">
    <source>
        <dbReference type="ARBA" id="ARBA00022618"/>
    </source>
</evidence>
<dbReference type="Pfam" id="PF14527">
    <property type="entry name" value="LAGLIDADG_WhiA"/>
    <property type="match status" value="1"/>
</dbReference>
<dbReference type="InterPro" id="IPR027434">
    <property type="entry name" value="Homing_endonucl"/>
</dbReference>
<evidence type="ECO:0000259" key="7">
    <source>
        <dbReference type="Pfam" id="PF10298"/>
    </source>
</evidence>
<evidence type="ECO:0000256" key="2">
    <source>
        <dbReference type="ARBA" id="ARBA00023125"/>
    </source>
</evidence>
<dbReference type="InterPro" id="IPR039518">
    <property type="entry name" value="WhiA_LAGLIDADG_dom"/>
</dbReference>
<dbReference type="PANTHER" id="PTHR37307">
    <property type="entry name" value="CELL DIVISION PROTEIN WHIA-RELATED"/>
    <property type="match status" value="1"/>
</dbReference>
<comment type="function">
    <text evidence="5">Involved in cell division and chromosome segregation.</text>
</comment>
<dbReference type="Proteomes" id="UP000045782">
    <property type="component" value="Unassembled WGS sequence"/>
</dbReference>
<proteinExistence type="inferred from homology"/>
<dbReference type="InterPro" id="IPR018478">
    <property type="entry name" value="Sporu_reg_WhiA_N_dom"/>
</dbReference>
<accession>A0A0U1BKI0</accession>
<keyword evidence="1 5" id="KW-0132">Cell division</keyword>
<evidence type="ECO:0000256" key="3">
    <source>
        <dbReference type="ARBA" id="ARBA00023306"/>
    </source>
</evidence>
<keyword evidence="3 5" id="KW-0131">Cell cycle</keyword>
<dbReference type="HAMAP" id="MF_01420">
    <property type="entry name" value="HTH_type_WhiA"/>
    <property type="match status" value="1"/>
</dbReference>
<dbReference type="AlphaFoldDB" id="A0A0U1BKI0"/>
<gene>
    <name evidence="9" type="primary">whiA_3</name>
    <name evidence="5" type="synonym">whiA</name>
    <name evidence="9" type="ORF">ERS075579_04937</name>
</gene>
<evidence type="ECO:0000313" key="10">
    <source>
        <dbReference type="Proteomes" id="UP000045782"/>
    </source>
</evidence>
<dbReference type="InterPro" id="IPR003802">
    <property type="entry name" value="Sporulation_regulator_WhiA"/>
</dbReference>
<feature type="domain" description="Sporulation regulator WhiA C-terminal" evidence="6">
    <location>
        <begin position="223"/>
        <end position="302"/>
    </location>
</feature>
<dbReference type="EMBL" id="CSWP01000012">
    <property type="protein sequence ID" value="CPV70930.1"/>
    <property type="molecule type" value="Genomic_DNA"/>
</dbReference>
<dbReference type="GO" id="GO:0003677">
    <property type="term" value="F:DNA binding"/>
    <property type="evidence" value="ECO:0007669"/>
    <property type="project" value="UniProtKB-UniRule"/>
</dbReference>
<dbReference type="Pfam" id="PF10298">
    <property type="entry name" value="WhiA_N"/>
    <property type="match status" value="1"/>
</dbReference>
<feature type="domain" description="Sporulation transcription regulator WhiA N-terminal" evidence="7">
    <location>
        <begin position="20"/>
        <end position="104"/>
    </location>
</feature>
<protein>
    <recommendedName>
        <fullName evidence="4 5">Probable cell division protein WhiA</fullName>
    </recommendedName>
</protein>
<dbReference type="PANTHER" id="PTHR37307:SF1">
    <property type="entry name" value="CELL DIVISION PROTEIN WHIA-RELATED"/>
    <property type="match status" value="1"/>
</dbReference>
<reference evidence="9 10" key="1">
    <citation type="submission" date="2015-03" db="EMBL/GenBank/DDBJ databases">
        <authorList>
            <person name="Murphy D."/>
        </authorList>
    </citation>
    <scope>NUCLEOTIDE SEQUENCE [LARGE SCALE GENOMIC DNA]</scope>
    <source>
        <strain evidence="9 10">PAP088</strain>
    </source>
</reference>
<dbReference type="RefSeq" id="WP_005100112.1">
    <property type="nucleotide sequence ID" value="NZ_CP014951.1"/>
</dbReference>
<dbReference type="NCBIfam" id="TIGR00647">
    <property type="entry name" value="DNA_bind_WhiA"/>
    <property type="match status" value="1"/>
</dbReference>
<dbReference type="Gene3D" id="3.10.28.10">
    <property type="entry name" value="Homing endonucleases"/>
    <property type="match status" value="1"/>
</dbReference>
<sequence>MSMTQEVRDELSRATSIHQGCRRVQVAAIVRLAGELRVSRTGLTVHIEVGTGAVARYLRREIAALYGHKAVVIVNSETGLRRGARYTVRVSEGGRDLALQTGLIDLRGRPVTGLPAMVVGGSPGEVAAAWRGAFMVAGSLIGPSRSSALEISCPNPEVAFALTSCARRLGVQSMVRTARGIDRVVIHDHDSIGTLLTRIGADESRISWERRIAQRAMQSTAIRLVNLDDANARRSARAAAATAAKVKQALAILGAEAPEHLVHTGQLRLDHREASLEELGQLAQPPITKDAVAGRLRRLLIMADRRAAGEEQDEFDSERPDGGAVRLLAGA</sequence>
<keyword evidence="2 5" id="KW-0238">DNA-binding</keyword>
<dbReference type="GO" id="GO:0051301">
    <property type="term" value="P:cell division"/>
    <property type="evidence" value="ECO:0007669"/>
    <property type="project" value="UniProtKB-UniRule"/>
</dbReference>
<feature type="domain" description="WhiA LAGLIDADG-like" evidence="8">
    <location>
        <begin position="127"/>
        <end position="217"/>
    </location>
</feature>
<dbReference type="InterPro" id="IPR023054">
    <property type="entry name" value="Sporulation_regulator_WhiA_C"/>
</dbReference>
<evidence type="ECO:0000313" key="9">
    <source>
        <dbReference type="EMBL" id="CPV70930.1"/>
    </source>
</evidence>
<comment type="similarity">
    <text evidence="5">Belongs to the WhiA family.</text>
</comment>
<evidence type="ECO:0000256" key="4">
    <source>
        <dbReference type="ARBA" id="ARBA00068775"/>
    </source>
</evidence>
<evidence type="ECO:0000256" key="5">
    <source>
        <dbReference type="HAMAP-Rule" id="MF_01420"/>
    </source>
</evidence>
<dbReference type="FunFam" id="3.10.28.10:FF:000001">
    <property type="entry name" value="Probable cell division protein WhiA"/>
    <property type="match status" value="1"/>
</dbReference>
<name>A0A0U1BKI0_9MYCO</name>
<dbReference type="GO" id="GO:0043937">
    <property type="term" value="P:regulation of sporulation"/>
    <property type="evidence" value="ECO:0007669"/>
    <property type="project" value="InterPro"/>
</dbReference>